<accession>A0A4Y7NJH1</accession>
<protein>
    <submittedName>
        <fullName evidence="2">EOG090X0GJG</fullName>
    </submittedName>
</protein>
<sequence>MKSAEELQQKLYYLLEQLQEMARKLPLQYQQRMPYELLSGLANCLLNETIFKIVEGLTEIQQVTEKQLLQQRLKLLHKHRAEKETLAKKPTNSNSDAEREQVLANHSDELKQADMNLILQLDQLVADQQSTLEKAGVPGFYSTNNPQEVKVQMYLLEFILKLGKESELNSS</sequence>
<organism evidence="2">
    <name type="scientific">Megafenestra aurita</name>
    <dbReference type="NCBI Taxonomy" id="2291010"/>
    <lineage>
        <taxon>Eukaryota</taxon>
        <taxon>Metazoa</taxon>
        <taxon>Ecdysozoa</taxon>
        <taxon>Arthropoda</taxon>
        <taxon>Crustacea</taxon>
        <taxon>Branchiopoda</taxon>
        <taxon>Diplostraca</taxon>
        <taxon>Cladocera</taxon>
        <taxon>Anomopoda</taxon>
        <taxon>Daphniidae</taxon>
        <taxon>Megafenestra</taxon>
    </lineage>
</organism>
<dbReference type="AlphaFoldDB" id="A0A4Y7NJH1"/>
<evidence type="ECO:0000256" key="1">
    <source>
        <dbReference type="ARBA" id="ARBA00005939"/>
    </source>
</evidence>
<evidence type="ECO:0000313" key="2">
    <source>
        <dbReference type="EMBL" id="SVE92726.1"/>
    </source>
</evidence>
<comment type="similarity">
    <text evidence="1">Belongs to the gonadal family.</text>
</comment>
<name>A0A4Y7NJH1_9CRUS</name>
<dbReference type="PANTHER" id="PTHR13054:SF2">
    <property type="entry name" value="PROTEIN DGCR6"/>
    <property type="match status" value="1"/>
</dbReference>
<dbReference type="InterPro" id="IPR010849">
    <property type="entry name" value="Gonadal"/>
</dbReference>
<gene>
    <name evidence="2" type="primary">EOG090X0GJG</name>
</gene>
<dbReference type="EMBL" id="LR023107">
    <property type="protein sequence ID" value="SVE92726.1"/>
    <property type="molecule type" value="mRNA"/>
</dbReference>
<dbReference type="Pfam" id="PF07324">
    <property type="entry name" value="DGCR6"/>
    <property type="match status" value="1"/>
</dbReference>
<reference evidence="2" key="1">
    <citation type="submission" date="2018-08" db="EMBL/GenBank/DDBJ databases">
        <authorList>
            <person name="Cornetti L."/>
        </authorList>
    </citation>
    <scope>NUCLEOTIDE SEQUENCE</scope>
    <source>
        <strain evidence="2">CH-H-2</strain>
    </source>
</reference>
<proteinExistence type="evidence at transcript level"/>
<dbReference type="PANTHER" id="PTHR13054">
    <property type="entry name" value="DIGEORGE SYNDROME CRITICAL REGION 6 DGCR6 FAMILY MEMBER"/>
    <property type="match status" value="1"/>
</dbReference>